<dbReference type="RefSeq" id="XP_062681299.1">
    <property type="nucleotide sequence ID" value="XM_062831004.1"/>
</dbReference>
<keyword evidence="2" id="KW-1185">Reference proteome</keyword>
<dbReference type="AlphaFoldDB" id="A0AAE0JE42"/>
<name>A0AAE0JE42_9PEZI</name>
<dbReference type="GeneID" id="87868158"/>
<dbReference type="Proteomes" id="UP001278500">
    <property type="component" value="Unassembled WGS sequence"/>
</dbReference>
<dbReference type="EMBL" id="JAUEPP010000004">
    <property type="protein sequence ID" value="KAK3344686.1"/>
    <property type="molecule type" value="Genomic_DNA"/>
</dbReference>
<proteinExistence type="predicted"/>
<sequence>MAYVSTHPGSMPAYALYHNPLHSTTESLKRSIVVTEVGLPLGDDAAAIPRTLPSESEADAFSHEQGHHKAVLTEAEWKLDGHSSHHHEKQKDQDQGKDHLTLLTSLNEQTTSLLAILASYSHLELQNPQNGSDGEDETSVLEQALVLGQIAPVLVSSLLDSSLPTPPTAPETSAASAASDFGVDCSLAVPPQTRAQAQPQAQAQTQAQAQVMVALANMGVALVKHLDRTGDGMELEEARGVYQRGIEMGMGMGRRWNESEMMERTVDFGQKRGEGMGGGVGDGDGTDDGVLGMLERLGALLDERGGRARKGR</sequence>
<evidence type="ECO:0000313" key="1">
    <source>
        <dbReference type="EMBL" id="KAK3344686.1"/>
    </source>
</evidence>
<protein>
    <submittedName>
        <fullName evidence="1">Uncharacterized protein</fullName>
    </submittedName>
</protein>
<comment type="caution">
    <text evidence="1">The sequence shown here is derived from an EMBL/GenBank/DDBJ whole genome shotgun (WGS) entry which is preliminary data.</text>
</comment>
<evidence type="ECO:0000313" key="2">
    <source>
        <dbReference type="Proteomes" id="UP001278500"/>
    </source>
</evidence>
<gene>
    <name evidence="1" type="ORF">B0H65DRAFT_588453</name>
</gene>
<accession>A0AAE0JE42</accession>
<reference evidence="1" key="1">
    <citation type="journal article" date="2023" name="Mol. Phylogenet. Evol.">
        <title>Genome-scale phylogeny and comparative genomics of the fungal order Sordariales.</title>
        <authorList>
            <person name="Hensen N."/>
            <person name="Bonometti L."/>
            <person name="Westerberg I."/>
            <person name="Brannstrom I.O."/>
            <person name="Guillou S."/>
            <person name="Cros-Aarteil S."/>
            <person name="Calhoun S."/>
            <person name="Haridas S."/>
            <person name="Kuo A."/>
            <person name="Mondo S."/>
            <person name="Pangilinan J."/>
            <person name="Riley R."/>
            <person name="LaButti K."/>
            <person name="Andreopoulos B."/>
            <person name="Lipzen A."/>
            <person name="Chen C."/>
            <person name="Yan M."/>
            <person name="Daum C."/>
            <person name="Ng V."/>
            <person name="Clum A."/>
            <person name="Steindorff A."/>
            <person name="Ohm R.A."/>
            <person name="Martin F."/>
            <person name="Silar P."/>
            <person name="Natvig D.O."/>
            <person name="Lalanne C."/>
            <person name="Gautier V."/>
            <person name="Ament-Velasquez S.L."/>
            <person name="Kruys A."/>
            <person name="Hutchinson M.I."/>
            <person name="Powell A.J."/>
            <person name="Barry K."/>
            <person name="Miller A.N."/>
            <person name="Grigoriev I.V."/>
            <person name="Debuchy R."/>
            <person name="Gladieux P."/>
            <person name="Hiltunen Thoren M."/>
            <person name="Johannesson H."/>
        </authorList>
    </citation>
    <scope>NUCLEOTIDE SEQUENCE</scope>
    <source>
        <strain evidence="1">CBS 560.94</strain>
    </source>
</reference>
<organism evidence="1 2">
    <name type="scientific">Neurospora tetraspora</name>
    <dbReference type="NCBI Taxonomy" id="94610"/>
    <lineage>
        <taxon>Eukaryota</taxon>
        <taxon>Fungi</taxon>
        <taxon>Dikarya</taxon>
        <taxon>Ascomycota</taxon>
        <taxon>Pezizomycotina</taxon>
        <taxon>Sordariomycetes</taxon>
        <taxon>Sordariomycetidae</taxon>
        <taxon>Sordariales</taxon>
        <taxon>Sordariaceae</taxon>
        <taxon>Neurospora</taxon>
    </lineage>
</organism>
<reference evidence="1" key="2">
    <citation type="submission" date="2023-06" db="EMBL/GenBank/DDBJ databases">
        <authorList>
            <consortium name="Lawrence Berkeley National Laboratory"/>
            <person name="Haridas S."/>
            <person name="Hensen N."/>
            <person name="Bonometti L."/>
            <person name="Westerberg I."/>
            <person name="Brannstrom I.O."/>
            <person name="Guillou S."/>
            <person name="Cros-Aarteil S."/>
            <person name="Calhoun S."/>
            <person name="Kuo A."/>
            <person name="Mondo S."/>
            <person name="Pangilinan J."/>
            <person name="Riley R."/>
            <person name="Labutti K."/>
            <person name="Andreopoulos B."/>
            <person name="Lipzen A."/>
            <person name="Chen C."/>
            <person name="Yanf M."/>
            <person name="Daum C."/>
            <person name="Ng V."/>
            <person name="Clum A."/>
            <person name="Steindorff A."/>
            <person name="Ohm R."/>
            <person name="Martin F."/>
            <person name="Silar P."/>
            <person name="Natvig D."/>
            <person name="Lalanne C."/>
            <person name="Gautier V."/>
            <person name="Ament-Velasquez S.L."/>
            <person name="Kruys A."/>
            <person name="Hutchinson M.I."/>
            <person name="Powell A.J."/>
            <person name="Barry K."/>
            <person name="Miller A.N."/>
            <person name="Grigoriev I.V."/>
            <person name="Debuchy R."/>
            <person name="Gladieux P."/>
            <person name="Thoren M.H."/>
            <person name="Johannesson H."/>
        </authorList>
    </citation>
    <scope>NUCLEOTIDE SEQUENCE</scope>
    <source>
        <strain evidence="1">CBS 560.94</strain>
    </source>
</reference>